<evidence type="ECO:0000313" key="2">
    <source>
        <dbReference type="EMBL" id="MEX6689653.1"/>
    </source>
</evidence>
<organism evidence="2 3">
    <name type="scientific">Danxiaibacter flavus</name>
    <dbReference type="NCBI Taxonomy" id="3049108"/>
    <lineage>
        <taxon>Bacteria</taxon>
        <taxon>Pseudomonadati</taxon>
        <taxon>Bacteroidota</taxon>
        <taxon>Chitinophagia</taxon>
        <taxon>Chitinophagales</taxon>
        <taxon>Chitinophagaceae</taxon>
        <taxon>Danxiaibacter</taxon>
    </lineage>
</organism>
<dbReference type="Proteomes" id="UP001560573">
    <property type="component" value="Unassembled WGS sequence"/>
</dbReference>
<reference evidence="2 3" key="1">
    <citation type="submission" date="2023-07" db="EMBL/GenBank/DDBJ databases">
        <authorList>
            <person name="Lian W.-H."/>
        </authorList>
    </citation>
    <scope>NUCLEOTIDE SEQUENCE [LARGE SCALE GENOMIC DNA]</scope>
    <source>
        <strain evidence="2 3">SYSU DXS3180</strain>
    </source>
</reference>
<protein>
    <submittedName>
        <fullName evidence="2">Uncharacterized protein</fullName>
    </submittedName>
</protein>
<accession>A0ABV3ZIL6</accession>
<proteinExistence type="predicted"/>
<feature type="region of interest" description="Disordered" evidence="1">
    <location>
        <begin position="1"/>
        <end position="59"/>
    </location>
</feature>
<dbReference type="EMBL" id="JAULBC010000006">
    <property type="protein sequence ID" value="MEX6689653.1"/>
    <property type="molecule type" value="Genomic_DNA"/>
</dbReference>
<evidence type="ECO:0000313" key="3">
    <source>
        <dbReference type="Proteomes" id="UP001560573"/>
    </source>
</evidence>
<gene>
    <name evidence="2" type="ORF">QTN47_19265</name>
</gene>
<feature type="compositionally biased region" description="Polar residues" evidence="1">
    <location>
        <begin position="30"/>
        <end position="59"/>
    </location>
</feature>
<feature type="compositionally biased region" description="Basic and acidic residues" evidence="1">
    <location>
        <begin position="1"/>
        <end position="24"/>
    </location>
</feature>
<name>A0ABV3ZIL6_9BACT</name>
<dbReference type="RefSeq" id="WP_369331060.1">
    <property type="nucleotide sequence ID" value="NZ_JAULBC010000006.1"/>
</dbReference>
<evidence type="ECO:0000256" key="1">
    <source>
        <dbReference type="SAM" id="MobiDB-lite"/>
    </source>
</evidence>
<comment type="caution">
    <text evidence="2">The sequence shown here is derived from an EMBL/GenBank/DDBJ whole genome shotgun (WGS) entry which is preliminary data.</text>
</comment>
<sequence length="59" mass="6546">MKTTDNQKKQTDKKAPDKKKEPLKKDKKNQSQGLTQEDLPDSTNTSTGQVGSGLRQDSN</sequence>
<keyword evidence="3" id="KW-1185">Reference proteome</keyword>